<evidence type="ECO:0000256" key="1">
    <source>
        <dbReference type="SAM" id="MobiDB-lite"/>
    </source>
</evidence>
<reference evidence="2 3" key="1">
    <citation type="submission" date="2019-05" db="EMBL/GenBank/DDBJ databases">
        <title>Another draft genome of Portunus trituberculatus and its Hox gene families provides insights of decapod evolution.</title>
        <authorList>
            <person name="Jeong J.-H."/>
            <person name="Song I."/>
            <person name="Kim S."/>
            <person name="Choi T."/>
            <person name="Kim D."/>
            <person name="Ryu S."/>
            <person name="Kim W."/>
        </authorList>
    </citation>
    <scope>NUCLEOTIDE SEQUENCE [LARGE SCALE GENOMIC DNA]</scope>
    <source>
        <tissue evidence="2">Muscle</tissue>
    </source>
</reference>
<name>A0A5B7IJH7_PORTR</name>
<proteinExistence type="predicted"/>
<keyword evidence="3" id="KW-1185">Reference proteome</keyword>
<organism evidence="2 3">
    <name type="scientific">Portunus trituberculatus</name>
    <name type="common">Swimming crab</name>
    <name type="synonym">Neptunus trituberculatus</name>
    <dbReference type="NCBI Taxonomy" id="210409"/>
    <lineage>
        <taxon>Eukaryota</taxon>
        <taxon>Metazoa</taxon>
        <taxon>Ecdysozoa</taxon>
        <taxon>Arthropoda</taxon>
        <taxon>Crustacea</taxon>
        <taxon>Multicrustacea</taxon>
        <taxon>Malacostraca</taxon>
        <taxon>Eumalacostraca</taxon>
        <taxon>Eucarida</taxon>
        <taxon>Decapoda</taxon>
        <taxon>Pleocyemata</taxon>
        <taxon>Brachyura</taxon>
        <taxon>Eubrachyura</taxon>
        <taxon>Portunoidea</taxon>
        <taxon>Portunidae</taxon>
        <taxon>Portuninae</taxon>
        <taxon>Portunus</taxon>
    </lineage>
</organism>
<dbReference type="EMBL" id="VSRR010059903">
    <property type="protein sequence ID" value="MPC82485.1"/>
    <property type="molecule type" value="Genomic_DNA"/>
</dbReference>
<gene>
    <name evidence="2" type="ORF">E2C01_077155</name>
</gene>
<protein>
    <submittedName>
        <fullName evidence="2">Uncharacterized protein</fullName>
    </submittedName>
</protein>
<dbReference type="AlphaFoldDB" id="A0A5B7IJH7"/>
<feature type="region of interest" description="Disordered" evidence="1">
    <location>
        <begin position="61"/>
        <end position="91"/>
    </location>
</feature>
<dbReference type="Proteomes" id="UP000324222">
    <property type="component" value="Unassembled WGS sequence"/>
</dbReference>
<accession>A0A5B7IJH7</accession>
<sequence>MNSKYRNEPCARRQFIAETFAVRRVRTREDRQIKIYHGKKQAGRGTARLDWRREEATKIKGKSWSRGKWGGTRYGRAKGEVESKGVKGNKT</sequence>
<comment type="caution">
    <text evidence="2">The sequence shown here is derived from an EMBL/GenBank/DDBJ whole genome shotgun (WGS) entry which is preliminary data.</text>
</comment>
<evidence type="ECO:0000313" key="3">
    <source>
        <dbReference type="Proteomes" id="UP000324222"/>
    </source>
</evidence>
<evidence type="ECO:0000313" key="2">
    <source>
        <dbReference type="EMBL" id="MPC82485.1"/>
    </source>
</evidence>